<dbReference type="AlphaFoldDB" id="A0AAD3T4C6"/>
<feature type="transmembrane region" description="Helical" evidence="1">
    <location>
        <begin position="59"/>
        <end position="80"/>
    </location>
</feature>
<proteinExistence type="predicted"/>
<evidence type="ECO:0000313" key="3">
    <source>
        <dbReference type="Proteomes" id="UP001279734"/>
    </source>
</evidence>
<sequence length="164" mass="18572">MRQIFVLDRTEDNLGSGGVGAKVKVKGEDNVWSIDNVWPKKVEETGWRRVTRSKDSRPMFSDAMFGVGLYCFSNAGWLMIDLALTPLWVPFRSFLVYFDKEGSSLSGTCISTIMEGCCKLCLWDMEGEAVPAQSGGKNAVSLRKFKWLTFNTYGEHNLKFSLFW</sequence>
<keyword evidence="1" id="KW-0812">Transmembrane</keyword>
<keyword evidence="1" id="KW-0472">Membrane</keyword>
<name>A0AAD3T4C6_NEPGR</name>
<dbReference type="Proteomes" id="UP001279734">
    <property type="component" value="Unassembled WGS sequence"/>
</dbReference>
<gene>
    <name evidence="2" type="ORF">Nepgr_023478</name>
</gene>
<protein>
    <submittedName>
        <fullName evidence="2">Uncharacterized protein</fullName>
    </submittedName>
</protein>
<accession>A0AAD3T4C6</accession>
<reference evidence="2" key="1">
    <citation type="submission" date="2023-05" db="EMBL/GenBank/DDBJ databases">
        <title>Nepenthes gracilis genome sequencing.</title>
        <authorList>
            <person name="Fukushima K."/>
        </authorList>
    </citation>
    <scope>NUCLEOTIDE SEQUENCE</scope>
    <source>
        <strain evidence="2">SING2019-196</strain>
    </source>
</reference>
<keyword evidence="3" id="KW-1185">Reference proteome</keyword>
<evidence type="ECO:0000313" key="2">
    <source>
        <dbReference type="EMBL" id="GMH21636.1"/>
    </source>
</evidence>
<keyword evidence="1" id="KW-1133">Transmembrane helix</keyword>
<dbReference type="EMBL" id="BSYO01000023">
    <property type="protein sequence ID" value="GMH21636.1"/>
    <property type="molecule type" value="Genomic_DNA"/>
</dbReference>
<comment type="caution">
    <text evidence="2">The sequence shown here is derived from an EMBL/GenBank/DDBJ whole genome shotgun (WGS) entry which is preliminary data.</text>
</comment>
<evidence type="ECO:0000256" key="1">
    <source>
        <dbReference type="SAM" id="Phobius"/>
    </source>
</evidence>
<organism evidence="2 3">
    <name type="scientific">Nepenthes gracilis</name>
    <name type="common">Slender pitcher plant</name>
    <dbReference type="NCBI Taxonomy" id="150966"/>
    <lineage>
        <taxon>Eukaryota</taxon>
        <taxon>Viridiplantae</taxon>
        <taxon>Streptophyta</taxon>
        <taxon>Embryophyta</taxon>
        <taxon>Tracheophyta</taxon>
        <taxon>Spermatophyta</taxon>
        <taxon>Magnoliopsida</taxon>
        <taxon>eudicotyledons</taxon>
        <taxon>Gunneridae</taxon>
        <taxon>Pentapetalae</taxon>
        <taxon>Caryophyllales</taxon>
        <taxon>Nepenthaceae</taxon>
        <taxon>Nepenthes</taxon>
    </lineage>
</organism>